<dbReference type="PANTHER" id="PTHR21661">
    <property type="entry name" value="EPOXIDE HYDROLASE 1-RELATED"/>
    <property type="match status" value="1"/>
</dbReference>
<dbReference type="OrthoDB" id="7130006at2759"/>
<dbReference type="InterPro" id="IPR000639">
    <property type="entry name" value="Epox_hydrolase-like"/>
</dbReference>
<evidence type="ECO:0000256" key="4">
    <source>
        <dbReference type="PIRSR" id="PIRSR001112-1"/>
    </source>
</evidence>
<dbReference type="GO" id="GO:0097176">
    <property type="term" value="P:epoxide metabolic process"/>
    <property type="evidence" value="ECO:0007669"/>
    <property type="project" value="TreeGrafter"/>
</dbReference>
<dbReference type="AlphaFoldDB" id="A0A0C9TLA8"/>
<evidence type="ECO:0000256" key="3">
    <source>
        <dbReference type="ARBA" id="ARBA00022801"/>
    </source>
</evidence>
<evidence type="ECO:0000256" key="2">
    <source>
        <dbReference type="ARBA" id="ARBA00022797"/>
    </source>
</evidence>
<dbReference type="InterPro" id="IPR010497">
    <property type="entry name" value="Epoxide_hydro_N"/>
</dbReference>
<sequence>PTSPPTHHSNPWDLGIELSWLKKLKERLESDEWKIEELEARINKYPNYFVRVKASSDEDEKEFVDMHFLHVRSSRLDVIPLVMQHGWPGTFWDFHKVIEPLVEPPPDQPAFHLIIPSLPGFFLSTHPKHREWGIIESAKLIHRLVTEVLGYSKYTGQAGDWGHAVFRIIGNLYPTQVPLIHFNMFDCPPVAGVSEDSFTEGERRALRRAKFFQESGSGYFQLQSTKPFTIGYALQSSPLGLLSYIGEKFQAWSDLTTLDDNDVLDTVALYYLSRSFATSVVIYQEFIKIKPEMVTKKVNSTMGFTLFPSLTSASPRAYMEAMGPLAFYKERSVGGHFPALDNPEGLVEDVRDFIGKNWSTN</sequence>
<accession>A0A0C9TLA8</accession>
<evidence type="ECO:0000259" key="5">
    <source>
        <dbReference type="Pfam" id="PF06441"/>
    </source>
</evidence>
<organism evidence="6 7">
    <name type="scientific">Sphaerobolus stellatus (strain SS14)</name>
    <dbReference type="NCBI Taxonomy" id="990650"/>
    <lineage>
        <taxon>Eukaryota</taxon>
        <taxon>Fungi</taxon>
        <taxon>Dikarya</taxon>
        <taxon>Basidiomycota</taxon>
        <taxon>Agaricomycotina</taxon>
        <taxon>Agaricomycetes</taxon>
        <taxon>Phallomycetidae</taxon>
        <taxon>Geastrales</taxon>
        <taxon>Sphaerobolaceae</taxon>
        <taxon>Sphaerobolus</taxon>
    </lineage>
</organism>
<dbReference type="PIRSF" id="PIRSF001112">
    <property type="entry name" value="Epoxide_hydrolase"/>
    <property type="match status" value="1"/>
</dbReference>
<reference evidence="6 7" key="1">
    <citation type="submission" date="2014-06" db="EMBL/GenBank/DDBJ databases">
        <title>Evolutionary Origins and Diversification of the Mycorrhizal Mutualists.</title>
        <authorList>
            <consortium name="DOE Joint Genome Institute"/>
            <consortium name="Mycorrhizal Genomics Consortium"/>
            <person name="Kohler A."/>
            <person name="Kuo A."/>
            <person name="Nagy L.G."/>
            <person name="Floudas D."/>
            <person name="Copeland A."/>
            <person name="Barry K.W."/>
            <person name="Cichocki N."/>
            <person name="Veneault-Fourrey C."/>
            <person name="LaButti K."/>
            <person name="Lindquist E.A."/>
            <person name="Lipzen A."/>
            <person name="Lundell T."/>
            <person name="Morin E."/>
            <person name="Murat C."/>
            <person name="Riley R."/>
            <person name="Ohm R."/>
            <person name="Sun H."/>
            <person name="Tunlid A."/>
            <person name="Henrissat B."/>
            <person name="Grigoriev I.V."/>
            <person name="Hibbett D.S."/>
            <person name="Martin F."/>
        </authorList>
    </citation>
    <scope>NUCLEOTIDE SEQUENCE [LARGE SCALE GENOMIC DNA]</scope>
    <source>
        <strain evidence="6 7">SS14</strain>
    </source>
</reference>
<feature type="non-terminal residue" evidence="6">
    <location>
        <position position="1"/>
    </location>
</feature>
<dbReference type="SUPFAM" id="SSF53474">
    <property type="entry name" value="alpha/beta-Hydrolases"/>
    <property type="match status" value="1"/>
</dbReference>
<feature type="active site" description="Proton donor" evidence="4">
    <location>
        <position position="283"/>
    </location>
</feature>
<proteinExistence type="inferred from homology"/>
<dbReference type="PANTHER" id="PTHR21661:SF35">
    <property type="entry name" value="EPOXIDE HYDROLASE"/>
    <property type="match status" value="1"/>
</dbReference>
<feature type="non-terminal residue" evidence="6">
    <location>
        <position position="361"/>
    </location>
</feature>
<feature type="active site" description="Proton acceptor" evidence="4">
    <location>
        <position position="336"/>
    </location>
</feature>
<keyword evidence="7" id="KW-1185">Reference proteome</keyword>
<feature type="active site" description="Nucleophile" evidence="4">
    <location>
        <position position="160"/>
    </location>
</feature>
<name>A0A0C9TLA8_SPHS4</name>
<dbReference type="InterPro" id="IPR029058">
    <property type="entry name" value="AB_hydrolase_fold"/>
</dbReference>
<evidence type="ECO:0000313" key="7">
    <source>
        <dbReference type="Proteomes" id="UP000054279"/>
    </source>
</evidence>
<dbReference type="InterPro" id="IPR016292">
    <property type="entry name" value="Epoxide_hydrolase"/>
</dbReference>
<dbReference type="Pfam" id="PF06441">
    <property type="entry name" value="EHN"/>
    <property type="match status" value="1"/>
</dbReference>
<dbReference type="GO" id="GO:0004301">
    <property type="term" value="F:epoxide hydrolase activity"/>
    <property type="evidence" value="ECO:0007669"/>
    <property type="project" value="TreeGrafter"/>
</dbReference>
<evidence type="ECO:0000313" key="6">
    <source>
        <dbReference type="EMBL" id="KIJ22654.1"/>
    </source>
</evidence>
<comment type="similarity">
    <text evidence="1">Belongs to the peptidase S33 family.</text>
</comment>
<dbReference type="Gene3D" id="3.40.50.1820">
    <property type="entry name" value="alpha/beta hydrolase"/>
    <property type="match status" value="1"/>
</dbReference>
<evidence type="ECO:0000256" key="1">
    <source>
        <dbReference type="ARBA" id="ARBA00010088"/>
    </source>
</evidence>
<keyword evidence="2" id="KW-0058">Aromatic hydrocarbons catabolism</keyword>
<protein>
    <recommendedName>
        <fullName evidence="5">Epoxide hydrolase N-terminal domain-containing protein</fullName>
    </recommendedName>
</protein>
<dbReference type="PRINTS" id="PR00412">
    <property type="entry name" value="EPOXHYDRLASE"/>
</dbReference>
<dbReference type="HOGENOM" id="CLU_019414_0_0_1"/>
<gene>
    <name evidence="6" type="ORF">M422DRAFT_39984</name>
</gene>
<keyword evidence="3" id="KW-0378">Hydrolase</keyword>
<feature type="domain" description="Epoxide hydrolase N-terminal" evidence="5">
    <location>
        <begin position="8"/>
        <end position="94"/>
    </location>
</feature>
<dbReference type="Proteomes" id="UP000054279">
    <property type="component" value="Unassembled WGS sequence"/>
</dbReference>
<dbReference type="EMBL" id="KN838032">
    <property type="protein sequence ID" value="KIJ22654.1"/>
    <property type="molecule type" value="Genomic_DNA"/>
</dbReference>